<evidence type="ECO:0000313" key="2">
    <source>
        <dbReference type="Proteomes" id="UP001634413"/>
    </source>
</evidence>
<gene>
    <name evidence="1" type="ORF">ABDJ34_05725</name>
</gene>
<keyword evidence="2" id="KW-1185">Reference proteome</keyword>
<reference evidence="1 2" key="1">
    <citation type="journal article" date="2024" name="Anaerobe">
        <title>The identification of Finegoldia dalianensis sp. nov., isolated from the pus of a patient with skin abscess and genomic analysis of the strains belonging to Finegoldia genus.</title>
        <authorList>
            <person name="Li Y."/>
            <person name="Wang Y."/>
            <person name="Xiao D."/>
            <person name="Wang J."/>
            <person name="Jin D."/>
        </authorList>
    </citation>
    <scope>NUCLEOTIDE SEQUENCE [LARGE SCALE GENOMIC DNA]</scope>
    <source>
        <strain evidence="1 2">LY240594</strain>
    </source>
</reference>
<dbReference type="Proteomes" id="UP001634413">
    <property type="component" value="Unassembled WGS sequence"/>
</dbReference>
<protein>
    <submittedName>
        <fullName evidence="1">Uncharacterized protein</fullName>
    </submittedName>
</protein>
<comment type="caution">
    <text evidence="1">The sequence shown here is derived from an EMBL/GenBank/DDBJ whole genome shotgun (WGS) entry which is preliminary data.</text>
</comment>
<proteinExistence type="predicted"/>
<dbReference type="EMBL" id="JBDLBQ010000004">
    <property type="protein sequence ID" value="MFN2102398.1"/>
    <property type="molecule type" value="Genomic_DNA"/>
</dbReference>
<evidence type="ECO:0000313" key="1">
    <source>
        <dbReference type="EMBL" id="MFN2102398.1"/>
    </source>
</evidence>
<name>A0ABW9KDK2_9FIRM</name>
<sequence length="46" mass="5583">MNFFLDEKKMKDYFEDNELDYETTYGLSLDKAFEVGKKIFYSEVLK</sequence>
<organism evidence="1 2">
    <name type="scientific">Finegoldia dalianensis</name>
    <dbReference type="NCBI Taxonomy" id="3145239"/>
    <lineage>
        <taxon>Bacteria</taxon>
        <taxon>Bacillati</taxon>
        <taxon>Bacillota</taxon>
        <taxon>Tissierellia</taxon>
        <taxon>Tissierellales</taxon>
        <taxon>Peptoniphilaceae</taxon>
        <taxon>Finegoldia</taxon>
    </lineage>
</organism>
<accession>A0ABW9KDK2</accession>